<dbReference type="AlphaFoldDB" id="A0A5C6FCF7"/>
<evidence type="ECO:0000313" key="2">
    <source>
        <dbReference type="EMBL" id="TWU58310.1"/>
    </source>
</evidence>
<dbReference type="Gene3D" id="3.40.50.150">
    <property type="entry name" value="Vaccinia Virus protein VP39"/>
    <property type="match status" value="1"/>
</dbReference>
<dbReference type="Pfam" id="PF05050">
    <property type="entry name" value="Methyltransf_21"/>
    <property type="match status" value="1"/>
</dbReference>
<protein>
    <recommendedName>
        <fullName evidence="1">Methyltransferase FkbM domain-containing protein</fullName>
    </recommendedName>
</protein>
<dbReference type="PANTHER" id="PTHR34009">
    <property type="entry name" value="PROTEIN STAR"/>
    <property type="match status" value="1"/>
</dbReference>
<dbReference type="InterPro" id="IPR006342">
    <property type="entry name" value="FkbM_mtfrase"/>
</dbReference>
<feature type="domain" description="Methyltransferase FkbM" evidence="1">
    <location>
        <begin position="53"/>
        <end position="204"/>
    </location>
</feature>
<dbReference type="GO" id="GO:0005737">
    <property type="term" value="C:cytoplasm"/>
    <property type="evidence" value="ECO:0007669"/>
    <property type="project" value="GOC"/>
</dbReference>
<reference evidence="2 3" key="1">
    <citation type="submission" date="2019-02" db="EMBL/GenBank/DDBJ databases">
        <title>Deep-cultivation of Planctomycetes and their phenomic and genomic characterization uncovers novel biology.</title>
        <authorList>
            <person name="Wiegand S."/>
            <person name="Jogler M."/>
            <person name="Boedeker C."/>
            <person name="Pinto D."/>
            <person name="Vollmers J."/>
            <person name="Rivas-Marin E."/>
            <person name="Kohn T."/>
            <person name="Peeters S.H."/>
            <person name="Heuer A."/>
            <person name="Rast P."/>
            <person name="Oberbeckmann S."/>
            <person name="Bunk B."/>
            <person name="Jeske O."/>
            <person name="Meyerdierks A."/>
            <person name="Storesund J.E."/>
            <person name="Kallscheuer N."/>
            <person name="Luecker S."/>
            <person name="Lage O.M."/>
            <person name="Pohl T."/>
            <person name="Merkel B.J."/>
            <person name="Hornburger P."/>
            <person name="Mueller R.-W."/>
            <person name="Bruemmer F."/>
            <person name="Labrenz M."/>
            <person name="Spormann A.M."/>
            <person name="Op Den Camp H."/>
            <person name="Overmann J."/>
            <person name="Amann R."/>
            <person name="Jetten M.S.M."/>
            <person name="Mascher T."/>
            <person name="Medema M.H."/>
            <person name="Devos D.P."/>
            <person name="Kaster A.-K."/>
            <person name="Ovreas L."/>
            <person name="Rohde M."/>
            <person name="Galperin M.Y."/>
            <person name="Jogler C."/>
        </authorList>
    </citation>
    <scope>NUCLEOTIDE SEQUENCE [LARGE SCALE GENOMIC DNA]</scope>
    <source>
        <strain evidence="2 3">Poly59</strain>
    </source>
</reference>
<accession>A0A5C6FCF7</accession>
<sequence>MVKKLARSIKKRLPWKSEKDSCYWQKSYAQEGEDLVLLRLIDDAVNREGFYVDVGAHHPSRFSNTRLFYDLGWRGISIDPRPGFAAQFLSVRPDDVAVEAAIAQTPGSLTYYMFDEPALNGFDETLSNDRDANTTYNIIDQRQVSVCRLDDILERHIDSRQAIDFVSIDVEGFDFEVIQSNDWDRFRPTFVLVEIYGEYFESVLQSDSAKLMMANDYQPCSRTRHTVFFKDTRVAACVKAA</sequence>
<name>A0A5C6FCF7_9BACT</name>
<dbReference type="OrthoDB" id="9801609at2"/>
<comment type="caution">
    <text evidence="2">The sequence shown here is derived from an EMBL/GenBank/DDBJ whole genome shotgun (WGS) entry which is preliminary data.</text>
</comment>
<gene>
    <name evidence="2" type="ORF">Poly59_12210</name>
</gene>
<proteinExistence type="predicted"/>
<dbReference type="RefSeq" id="WP_146533067.1">
    <property type="nucleotide sequence ID" value="NZ_SJPX01000001.1"/>
</dbReference>
<keyword evidence="3" id="KW-1185">Reference proteome</keyword>
<dbReference type="SUPFAM" id="SSF53335">
    <property type="entry name" value="S-adenosyl-L-methionine-dependent methyltransferases"/>
    <property type="match status" value="1"/>
</dbReference>
<dbReference type="PANTHER" id="PTHR34009:SF2">
    <property type="entry name" value="PROTEIN STAR"/>
    <property type="match status" value="1"/>
</dbReference>
<dbReference type="InterPro" id="IPR029063">
    <property type="entry name" value="SAM-dependent_MTases_sf"/>
</dbReference>
<evidence type="ECO:0000313" key="3">
    <source>
        <dbReference type="Proteomes" id="UP000317977"/>
    </source>
</evidence>
<dbReference type="Proteomes" id="UP000317977">
    <property type="component" value="Unassembled WGS sequence"/>
</dbReference>
<dbReference type="InterPro" id="IPR053202">
    <property type="entry name" value="EGF_Rcpt_Signaling_Reg"/>
</dbReference>
<dbReference type="GO" id="GO:0005886">
    <property type="term" value="C:plasma membrane"/>
    <property type="evidence" value="ECO:0007669"/>
    <property type="project" value="TreeGrafter"/>
</dbReference>
<dbReference type="NCBIfam" id="TIGR01444">
    <property type="entry name" value="fkbM_fam"/>
    <property type="match status" value="1"/>
</dbReference>
<dbReference type="GO" id="GO:0016197">
    <property type="term" value="P:endosomal transport"/>
    <property type="evidence" value="ECO:0007669"/>
    <property type="project" value="TreeGrafter"/>
</dbReference>
<dbReference type="EMBL" id="SJPX01000001">
    <property type="protein sequence ID" value="TWU58310.1"/>
    <property type="molecule type" value="Genomic_DNA"/>
</dbReference>
<organism evidence="2 3">
    <name type="scientific">Rubripirellula reticaptiva</name>
    <dbReference type="NCBI Taxonomy" id="2528013"/>
    <lineage>
        <taxon>Bacteria</taxon>
        <taxon>Pseudomonadati</taxon>
        <taxon>Planctomycetota</taxon>
        <taxon>Planctomycetia</taxon>
        <taxon>Pirellulales</taxon>
        <taxon>Pirellulaceae</taxon>
        <taxon>Rubripirellula</taxon>
    </lineage>
</organism>
<evidence type="ECO:0000259" key="1">
    <source>
        <dbReference type="Pfam" id="PF05050"/>
    </source>
</evidence>
<dbReference type="GO" id="GO:0006888">
    <property type="term" value="P:endoplasmic reticulum to Golgi vesicle-mediated transport"/>
    <property type="evidence" value="ECO:0007669"/>
    <property type="project" value="TreeGrafter"/>
</dbReference>